<evidence type="ECO:0000313" key="2">
    <source>
        <dbReference type="Proteomes" id="UP001597540"/>
    </source>
</evidence>
<dbReference type="Pfam" id="PF08890">
    <property type="entry name" value="Phage_TAC_5"/>
    <property type="match status" value="1"/>
</dbReference>
<protein>
    <recommendedName>
        <fullName evidence="3">Phage XkdN-like tail assembly chaperone protein, TAC</fullName>
    </recommendedName>
</protein>
<sequence length="122" mass="13274">MASALQALLGASKDIKEEVNMKRLGVKFTIRPLSFEEIKRAGDQATIGDKLDDQLHNAAIIALGCVDPAFNDKSLREHYEATDSADCVIKALMPGEVTRLVGKILALSGYGKEEETIEDVKN</sequence>
<dbReference type="RefSeq" id="WP_090723151.1">
    <property type="nucleotide sequence ID" value="NZ_JBHUMJ010000008.1"/>
</dbReference>
<dbReference type="EMBL" id="JBHUMJ010000008">
    <property type="protein sequence ID" value="MFD2702789.1"/>
    <property type="molecule type" value="Genomic_DNA"/>
</dbReference>
<evidence type="ECO:0000313" key="1">
    <source>
        <dbReference type="EMBL" id="MFD2702789.1"/>
    </source>
</evidence>
<dbReference type="Gene3D" id="3.30.2220.30">
    <property type="match status" value="1"/>
</dbReference>
<dbReference type="InterPro" id="IPR014986">
    <property type="entry name" value="XkdN-like"/>
</dbReference>
<dbReference type="InterPro" id="IPR038559">
    <property type="entry name" value="XkdN-like_sf"/>
</dbReference>
<comment type="caution">
    <text evidence="1">The sequence shown here is derived from an EMBL/GenBank/DDBJ whole genome shotgun (WGS) entry which is preliminary data.</text>
</comment>
<reference evidence="2" key="1">
    <citation type="journal article" date="2019" name="Int. J. Syst. Evol. Microbiol.">
        <title>The Global Catalogue of Microorganisms (GCM) 10K type strain sequencing project: providing services to taxonomists for standard genome sequencing and annotation.</title>
        <authorList>
            <consortium name="The Broad Institute Genomics Platform"/>
            <consortium name="The Broad Institute Genome Sequencing Center for Infectious Disease"/>
            <person name="Wu L."/>
            <person name="Ma J."/>
        </authorList>
    </citation>
    <scope>NUCLEOTIDE SEQUENCE [LARGE SCALE GENOMIC DNA]</scope>
    <source>
        <strain evidence="2">KCTC 33849</strain>
    </source>
</reference>
<evidence type="ECO:0008006" key="3">
    <source>
        <dbReference type="Google" id="ProtNLM"/>
    </source>
</evidence>
<name>A0ABW5SSQ8_9BACL</name>
<organism evidence="1 2">
    <name type="scientific">Paenibacillus shunpengii</name>
    <dbReference type="NCBI Taxonomy" id="2054424"/>
    <lineage>
        <taxon>Bacteria</taxon>
        <taxon>Bacillati</taxon>
        <taxon>Bacillota</taxon>
        <taxon>Bacilli</taxon>
        <taxon>Bacillales</taxon>
        <taxon>Paenibacillaceae</taxon>
        <taxon>Paenibacillus</taxon>
    </lineage>
</organism>
<proteinExistence type="predicted"/>
<keyword evidence="2" id="KW-1185">Reference proteome</keyword>
<dbReference type="Proteomes" id="UP001597540">
    <property type="component" value="Unassembled WGS sequence"/>
</dbReference>
<accession>A0ABW5SSQ8</accession>
<gene>
    <name evidence="1" type="ORF">ACFSVM_20320</name>
</gene>